<feature type="domain" description="EH" evidence="3">
    <location>
        <begin position="12"/>
        <end position="102"/>
    </location>
</feature>
<feature type="compositionally biased region" description="Polar residues" evidence="2">
    <location>
        <begin position="970"/>
        <end position="986"/>
    </location>
</feature>
<keyword evidence="6" id="KW-1185">Reference proteome</keyword>
<feature type="domain" description="EH" evidence="3">
    <location>
        <begin position="389"/>
        <end position="472"/>
    </location>
</feature>
<feature type="region of interest" description="Disordered" evidence="2">
    <location>
        <begin position="213"/>
        <end position="261"/>
    </location>
</feature>
<feature type="domain" description="EF-hand" evidence="4">
    <location>
        <begin position="11"/>
        <end position="46"/>
    </location>
</feature>
<feature type="compositionally biased region" description="Polar residues" evidence="2">
    <location>
        <begin position="939"/>
        <end position="955"/>
    </location>
</feature>
<dbReference type="InterPro" id="IPR002048">
    <property type="entry name" value="EF_hand_dom"/>
</dbReference>
<feature type="region of interest" description="Disordered" evidence="2">
    <location>
        <begin position="938"/>
        <end position="1012"/>
    </location>
</feature>
<proteinExistence type="predicted"/>
<comment type="caution">
    <text evidence="5">The sequence shown here is derived from an EMBL/GenBank/DDBJ whole genome shotgun (WGS) entry which is preliminary data.</text>
</comment>
<dbReference type="GO" id="GO:0006897">
    <property type="term" value="P:endocytosis"/>
    <property type="evidence" value="ECO:0007669"/>
    <property type="project" value="TreeGrafter"/>
</dbReference>
<feature type="compositionally biased region" description="Basic and acidic residues" evidence="2">
    <location>
        <begin position="802"/>
        <end position="813"/>
    </location>
</feature>
<feature type="compositionally biased region" description="Polar residues" evidence="2">
    <location>
        <begin position="348"/>
        <end position="364"/>
    </location>
</feature>
<feature type="compositionally biased region" description="Basic and acidic residues" evidence="2">
    <location>
        <begin position="783"/>
        <end position="792"/>
    </location>
</feature>
<dbReference type="GO" id="GO:0016197">
    <property type="term" value="P:endosomal transport"/>
    <property type="evidence" value="ECO:0007669"/>
    <property type="project" value="TreeGrafter"/>
</dbReference>
<feature type="region of interest" description="Disordered" evidence="2">
    <location>
        <begin position="317"/>
        <end position="384"/>
    </location>
</feature>
<evidence type="ECO:0000256" key="1">
    <source>
        <dbReference type="SAM" id="Coils"/>
    </source>
</evidence>
<feature type="compositionally biased region" description="Polar residues" evidence="2">
    <location>
        <begin position="486"/>
        <end position="500"/>
    </location>
</feature>
<evidence type="ECO:0000313" key="5">
    <source>
        <dbReference type="EMBL" id="KAJ7951180.1"/>
    </source>
</evidence>
<feature type="compositionally biased region" description="Polar residues" evidence="2">
    <location>
        <begin position="317"/>
        <end position="341"/>
    </location>
</feature>
<feature type="coiled-coil region" evidence="1">
    <location>
        <begin position="559"/>
        <end position="635"/>
    </location>
</feature>
<organism evidence="5 6">
    <name type="scientific">Quillaja saponaria</name>
    <name type="common">Soap bark tree</name>
    <dbReference type="NCBI Taxonomy" id="32244"/>
    <lineage>
        <taxon>Eukaryota</taxon>
        <taxon>Viridiplantae</taxon>
        <taxon>Streptophyta</taxon>
        <taxon>Embryophyta</taxon>
        <taxon>Tracheophyta</taxon>
        <taxon>Spermatophyta</taxon>
        <taxon>Magnoliopsida</taxon>
        <taxon>eudicotyledons</taxon>
        <taxon>Gunneridae</taxon>
        <taxon>Pentapetalae</taxon>
        <taxon>rosids</taxon>
        <taxon>fabids</taxon>
        <taxon>Fabales</taxon>
        <taxon>Quillajaceae</taxon>
        <taxon>Quillaja</taxon>
    </lineage>
</organism>
<dbReference type="GO" id="GO:0005737">
    <property type="term" value="C:cytoplasm"/>
    <property type="evidence" value="ECO:0007669"/>
    <property type="project" value="TreeGrafter"/>
</dbReference>
<evidence type="ECO:0000313" key="6">
    <source>
        <dbReference type="Proteomes" id="UP001163823"/>
    </source>
</evidence>
<dbReference type="SUPFAM" id="SSF47473">
    <property type="entry name" value="EF-hand"/>
    <property type="match status" value="2"/>
</dbReference>
<dbReference type="Pfam" id="PF12763">
    <property type="entry name" value="EH"/>
    <property type="match status" value="2"/>
</dbReference>
<dbReference type="PROSITE" id="PS50222">
    <property type="entry name" value="EF_HAND_2"/>
    <property type="match status" value="3"/>
</dbReference>
<accession>A0AAD7PDU4</accession>
<keyword evidence="1" id="KW-0175">Coiled coil</keyword>
<feature type="compositionally biased region" description="Polar residues" evidence="2">
    <location>
        <begin position="835"/>
        <end position="850"/>
    </location>
</feature>
<sequence>MAATTAQNPATNLDLFDAYFRQADLDRDGRISGAEAVSFFQGSGLSKQVLAQIWAIANHSQSGFLGRTEFYNALKLVTVAQSKRELTPELVKAALYGPAAAKIPAPKINFTSAPATQFNSAAAPAPQISPVTPSSSQHFVFREQQVPSSVSGNQQNIPSLESQIERSPQSTSGSVSHMAPNVATQGFSGGVAVAGAQPASISSGWVGGITGGGPAGTASQVPARGISPSLTQDGFGLAPSGSTAVQPPRPQPTSGQLAKESKALDVSGNGFSSDSYFGGDTFSATSSQPKKDSSPQAFSAGNAFLSSAVVPVSAGTQQSVRPSIPHSLQGSLRTQPVTGQPQAPPLVRQNQQASIQTPNVSSPTGIPRESLNPASSQSQLQWPRMTQTDIQKYTKVFVEVDKDKDGKITGEQARNLFFSWGLPREVLKQVWDLSDQDNDSMLSLGEFCIALYLMERYREGRPLPAVLPSGILFELQTTSLPATHYNNTAWQPTSGFQQQPGMPGSVARPAKTAPAGRPPKPVAVPHSDERPQNKQQKSRVPVLEKHLVNQLSSDEQNSLNSKFKEATEAATKVEELEKEILDSKEKIEFYRTKMQELVLYKSRCDNRLNEITERVSSDKREAESLEKKYEEKCKQVGDIASKLTAEEARFRDIQEKKMELYQAIVKVEQDGSAGATLQARAEHIQSDLDELVRSLNDRCKKYGLRVKPMTLMELPFGWQPGMQEGAADWDEDWDKLEDEGFTFVKELTLDVKNVLAPPKQKLPAACKENASLVERPMDAASPKADDESEKLQTTDQRAVENGSEKNKSEDDSVKNAPNSPFARSVVGSPSRESPDSNIGKTIEDTSPQETQSDHGEGGSMFSGHQSFDERNWGTLGANDDIDSVWGFNFTSATKETGQDRNGDSYFFDSGELGLNPIRTSSSVAGDFPKKSGFSFDDSVPSTPLYGSTNSPQRSSGLFPKRSGFSFDDSVPSTPLYGSTNSPQRSSDLFPKRSGFSFDDSVPSTPQKSIDWSEPAFDNFSRFDSFRTSDSGFFPPHETYTRFDSMRSTSDFDHGHGFPAFDDSDPFGSGPFKTESQTPRGD</sequence>
<dbReference type="GO" id="GO:0005634">
    <property type="term" value="C:nucleus"/>
    <property type="evidence" value="ECO:0007669"/>
    <property type="project" value="TreeGrafter"/>
</dbReference>
<evidence type="ECO:0000259" key="3">
    <source>
        <dbReference type="PROSITE" id="PS50031"/>
    </source>
</evidence>
<dbReference type="KEGG" id="qsa:O6P43_027267"/>
<dbReference type="GO" id="GO:0005509">
    <property type="term" value="F:calcium ion binding"/>
    <property type="evidence" value="ECO:0007669"/>
    <property type="project" value="InterPro"/>
</dbReference>
<dbReference type="PANTHER" id="PTHR11216:SF161">
    <property type="entry name" value="CALCIUM-BINDING EF HAND FAMILY PROTEIN"/>
    <property type="match status" value="1"/>
</dbReference>
<feature type="region of interest" description="Disordered" evidence="2">
    <location>
        <begin position="1053"/>
        <end position="1081"/>
    </location>
</feature>
<dbReference type="Gene3D" id="1.10.238.10">
    <property type="entry name" value="EF-hand"/>
    <property type="match status" value="2"/>
</dbReference>
<feature type="domain" description="EF-hand" evidence="4">
    <location>
        <begin position="425"/>
        <end position="457"/>
    </location>
</feature>
<dbReference type="AlphaFoldDB" id="A0AAD7PDU4"/>
<gene>
    <name evidence="5" type="ORF">O6P43_027267</name>
</gene>
<reference evidence="5" key="1">
    <citation type="journal article" date="2023" name="Science">
        <title>Elucidation of the pathway for biosynthesis of saponin adjuvants from the soapbark tree.</title>
        <authorList>
            <person name="Reed J."/>
            <person name="Orme A."/>
            <person name="El-Demerdash A."/>
            <person name="Owen C."/>
            <person name="Martin L.B.B."/>
            <person name="Misra R.C."/>
            <person name="Kikuchi S."/>
            <person name="Rejzek M."/>
            <person name="Martin A.C."/>
            <person name="Harkess A."/>
            <person name="Leebens-Mack J."/>
            <person name="Louveau T."/>
            <person name="Stephenson M.J."/>
            <person name="Osbourn A."/>
        </authorList>
    </citation>
    <scope>NUCLEOTIDE SEQUENCE</scope>
    <source>
        <strain evidence="5">S10</strain>
    </source>
</reference>
<dbReference type="PROSITE" id="PS50031">
    <property type="entry name" value="EH"/>
    <property type="match status" value="2"/>
</dbReference>
<dbReference type="InterPro" id="IPR011992">
    <property type="entry name" value="EF-hand-dom_pair"/>
</dbReference>
<protein>
    <submittedName>
        <fullName evidence="5">Calcium-binding EF hand-like protein</fullName>
    </submittedName>
</protein>
<dbReference type="Proteomes" id="UP001163823">
    <property type="component" value="Chromosome 11"/>
</dbReference>
<feature type="region of interest" description="Disordered" evidence="2">
    <location>
        <begin position="892"/>
        <end position="911"/>
    </location>
</feature>
<feature type="domain" description="EF-hand" evidence="4">
    <location>
        <begin position="388"/>
        <end position="423"/>
    </location>
</feature>
<dbReference type="GO" id="GO:0005886">
    <property type="term" value="C:plasma membrane"/>
    <property type="evidence" value="ECO:0007669"/>
    <property type="project" value="TreeGrafter"/>
</dbReference>
<dbReference type="SMART" id="SM00054">
    <property type="entry name" value="EFh"/>
    <property type="match status" value="3"/>
</dbReference>
<dbReference type="InterPro" id="IPR000261">
    <property type="entry name" value="EH_dom"/>
</dbReference>
<dbReference type="EMBL" id="JARAOO010000011">
    <property type="protein sequence ID" value="KAJ7951180.1"/>
    <property type="molecule type" value="Genomic_DNA"/>
</dbReference>
<dbReference type="SMART" id="SM00027">
    <property type="entry name" value="EH"/>
    <property type="match status" value="2"/>
</dbReference>
<evidence type="ECO:0000256" key="2">
    <source>
        <dbReference type="SAM" id="MobiDB-lite"/>
    </source>
</evidence>
<dbReference type="PANTHER" id="PTHR11216">
    <property type="entry name" value="EH DOMAIN"/>
    <property type="match status" value="1"/>
</dbReference>
<dbReference type="CDD" id="cd00052">
    <property type="entry name" value="EH"/>
    <property type="match status" value="2"/>
</dbReference>
<evidence type="ECO:0000259" key="4">
    <source>
        <dbReference type="PROSITE" id="PS50222"/>
    </source>
</evidence>
<feature type="region of interest" description="Disordered" evidence="2">
    <location>
        <begin position="772"/>
        <end position="875"/>
    </location>
</feature>
<feature type="region of interest" description="Disordered" evidence="2">
    <location>
        <begin position="486"/>
        <end position="541"/>
    </location>
</feature>
<name>A0AAD7PDU4_QUISA</name>
<feature type="compositionally biased region" description="Polar residues" evidence="2">
    <location>
        <begin position="372"/>
        <end position="384"/>
    </location>
</feature>